<dbReference type="SMART" id="SM00387">
    <property type="entry name" value="HATPase_c"/>
    <property type="match status" value="1"/>
</dbReference>
<dbReference type="PRINTS" id="PR00344">
    <property type="entry name" value="BCTRLSENSOR"/>
</dbReference>
<keyword evidence="14" id="KW-0472">Membrane</keyword>
<evidence type="ECO:0000256" key="6">
    <source>
        <dbReference type="ARBA" id="ARBA00022679"/>
    </source>
</evidence>
<dbReference type="GO" id="GO:0000155">
    <property type="term" value="F:phosphorelay sensor kinase activity"/>
    <property type="evidence" value="ECO:0007669"/>
    <property type="project" value="InterPro"/>
</dbReference>
<dbReference type="EC" id="2.7.13.3" evidence="3"/>
<evidence type="ECO:0000256" key="3">
    <source>
        <dbReference type="ARBA" id="ARBA00012438"/>
    </source>
</evidence>
<evidence type="ECO:0000256" key="11">
    <source>
        <dbReference type="ARBA" id="ARBA00022989"/>
    </source>
</evidence>
<gene>
    <name evidence="17" type="ORF">DIZ80_04080</name>
</gene>
<dbReference type="InterPro" id="IPR035965">
    <property type="entry name" value="PAS-like_dom_sf"/>
</dbReference>
<dbReference type="SMART" id="SM00388">
    <property type="entry name" value="HisKA"/>
    <property type="match status" value="1"/>
</dbReference>
<dbReference type="InterPro" id="IPR000014">
    <property type="entry name" value="PAS"/>
</dbReference>
<dbReference type="Proteomes" id="UP000254266">
    <property type="component" value="Unassembled WGS sequence"/>
</dbReference>
<feature type="transmembrane region" description="Helical" evidence="14">
    <location>
        <begin position="7"/>
        <end position="28"/>
    </location>
</feature>
<feature type="domain" description="Response regulatory" evidence="16">
    <location>
        <begin position="745"/>
        <end position="859"/>
    </location>
</feature>
<evidence type="ECO:0000256" key="9">
    <source>
        <dbReference type="ARBA" id="ARBA00022777"/>
    </source>
</evidence>
<dbReference type="InterPro" id="IPR001789">
    <property type="entry name" value="Sig_transdc_resp-reg_receiver"/>
</dbReference>
<evidence type="ECO:0000256" key="1">
    <source>
        <dbReference type="ARBA" id="ARBA00000085"/>
    </source>
</evidence>
<dbReference type="Gene3D" id="3.30.565.10">
    <property type="entry name" value="Histidine kinase-like ATPase, C-terminal domain"/>
    <property type="match status" value="1"/>
</dbReference>
<dbReference type="Pfam" id="PF00072">
    <property type="entry name" value="Response_reg"/>
    <property type="match status" value="1"/>
</dbReference>
<dbReference type="Pfam" id="PF21623">
    <property type="entry name" value="HK_sensor_dom_bact"/>
    <property type="match status" value="1"/>
</dbReference>
<feature type="modified residue" description="4-aspartylphosphate" evidence="13">
    <location>
        <position position="794"/>
    </location>
</feature>
<dbReference type="SUPFAM" id="SSF55785">
    <property type="entry name" value="PYP-like sensor domain (PAS domain)"/>
    <property type="match status" value="1"/>
</dbReference>
<keyword evidence="9" id="KW-0418">Kinase</keyword>
<comment type="caution">
    <text evidence="17">The sequence shown here is derived from an EMBL/GenBank/DDBJ whole genome shotgun (WGS) entry which is preliminary data.</text>
</comment>
<evidence type="ECO:0000256" key="12">
    <source>
        <dbReference type="ARBA" id="ARBA00023012"/>
    </source>
</evidence>
<dbReference type="Pfam" id="PF13426">
    <property type="entry name" value="PAS_9"/>
    <property type="match status" value="1"/>
</dbReference>
<dbReference type="InterPro" id="IPR029151">
    <property type="entry name" value="Sensor-like_sf"/>
</dbReference>
<dbReference type="InterPro" id="IPR003594">
    <property type="entry name" value="HATPase_dom"/>
</dbReference>
<dbReference type="PANTHER" id="PTHR43065">
    <property type="entry name" value="SENSOR HISTIDINE KINASE"/>
    <property type="match status" value="1"/>
</dbReference>
<dbReference type="InterPro" id="IPR004358">
    <property type="entry name" value="Sig_transdc_His_kin-like_C"/>
</dbReference>
<dbReference type="CDD" id="cd00082">
    <property type="entry name" value="HisKA"/>
    <property type="match status" value="1"/>
</dbReference>
<dbReference type="SMART" id="SM00448">
    <property type="entry name" value="REC"/>
    <property type="match status" value="1"/>
</dbReference>
<dbReference type="EMBL" id="QFXC01000007">
    <property type="protein sequence ID" value="RDH84656.1"/>
    <property type="molecule type" value="Genomic_DNA"/>
</dbReference>
<proteinExistence type="predicted"/>
<keyword evidence="5 13" id="KW-0597">Phosphoprotein</keyword>
<comment type="subcellular location">
    <subcellularLocation>
        <location evidence="2">Cell membrane</location>
        <topology evidence="2">Multi-pass membrane protein</topology>
    </subcellularLocation>
</comment>
<dbReference type="InterPro" id="IPR005467">
    <property type="entry name" value="His_kinase_dom"/>
</dbReference>
<dbReference type="GO" id="GO:0005886">
    <property type="term" value="C:plasma membrane"/>
    <property type="evidence" value="ECO:0007669"/>
    <property type="project" value="UniProtKB-SubCell"/>
</dbReference>
<dbReference type="InterPro" id="IPR036890">
    <property type="entry name" value="HATPase_C_sf"/>
</dbReference>
<dbReference type="Gene3D" id="3.30.450.20">
    <property type="entry name" value="PAS domain"/>
    <property type="match status" value="3"/>
</dbReference>
<keyword evidence="10" id="KW-0067">ATP-binding</keyword>
<feature type="domain" description="Histidine kinase" evidence="15">
    <location>
        <begin position="500"/>
        <end position="723"/>
    </location>
</feature>
<accession>A0A370DKI1</accession>
<keyword evidence="12" id="KW-0902">Two-component regulatory system</keyword>
<evidence type="ECO:0000256" key="2">
    <source>
        <dbReference type="ARBA" id="ARBA00004651"/>
    </source>
</evidence>
<dbReference type="Gene3D" id="3.40.50.2300">
    <property type="match status" value="1"/>
</dbReference>
<dbReference type="CDD" id="cd00130">
    <property type="entry name" value="PAS"/>
    <property type="match status" value="1"/>
</dbReference>
<dbReference type="InterPro" id="IPR011006">
    <property type="entry name" value="CheY-like_superfamily"/>
</dbReference>
<evidence type="ECO:0000259" key="16">
    <source>
        <dbReference type="PROSITE" id="PS50110"/>
    </source>
</evidence>
<dbReference type="SUPFAM" id="SSF103190">
    <property type="entry name" value="Sensory domain-like"/>
    <property type="match status" value="2"/>
</dbReference>
<dbReference type="PROSITE" id="PS50109">
    <property type="entry name" value="HIS_KIN"/>
    <property type="match status" value="1"/>
</dbReference>
<keyword evidence="11 14" id="KW-1133">Transmembrane helix</keyword>
<dbReference type="PROSITE" id="PS50110">
    <property type="entry name" value="RESPONSE_REGULATORY"/>
    <property type="match status" value="1"/>
</dbReference>
<dbReference type="InterPro" id="IPR048760">
    <property type="entry name" value="VP0354-like_sensor_dom"/>
</dbReference>
<comment type="catalytic activity">
    <reaction evidence="1">
        <text>ATP + protein L-histidine = ADP + protein N-phospho-L-histidine.</text>
        <dbReference type="EC" id="2.7.13.3"/>
    </reaction>
</comment>
<keyword evidence="8" id="KW-0547">Nucleotide-binding</keyword>
<evidence type="ECO:0000256" key="7">
    <source>
        <dbReference type="ARBA" id="ARBA00022692"/>
    </source>
</evidence>
<dbReference type="Pfam" id="PF02518">
    <property type="entry name" value="HATPase_c"/>
    <property type="match status" value="1"/>
</dbReference>
<dbReference type="Gene3D" id="1.10.287.130">
    <property type="match status" value="1"/>
</dbReference>
<name>A0A370DKI1_9GAMM</name>
<keyword evidence="7 14" id="KW-0812">Transmembrane</keyword>
<dbReference type="AlphaFoldDB" id="A0A370DKI1"/>
<dbReference type="SUPFAM" id="SSF47384">
    <property type="entry name" value="Homodimeric domain of signal transducing histidine kinase"/>
    <property type="match status" value="1"/>
</dbReference>
<dbReference type="InterPro" id="IPR036097">
    <property type="entry name" value="HisK_dim/P_sf"/>
</dbReference>
<dbReference type="InterPro" id="IPR003661">
    <property type="entry name" value="HisK_dim/P_dom"/>
</dbReference>
<evidence type="ECO:0000256" key="8">
    <source>
        <dbReference type="ARBA" id="ARBA00022741"/>
    </source>
</evidence>
<keyword evidence="6" id="KW-0808">Transferase</keyword>
<dbReference type="PANTHER" id="PTHR43065:SF42">
    <property type="entry name" value="TWO-COMPONENT SENSOR PPRA"/>
    <property type="match status" value="1"/>
</dbReference>
<evidence type="ECO:0000256" key="4">
    <source>
        <dbReference type="ARBA" id="ARBA00022475"/>
    </source>
</evidence>
<dbReference type="SUPFAM" id="SSF52172">
    <property type="entry name" value="CheY-like"/>
    <property type="match status" value="1"/>
</dbReference>
<organism evidence="17 18">
    <name type="scientific">endosymbiont of Galathealinum brachiosum</name>
    <dbReference type="NCBI Taxonomy" id="2200906"/>
    <lineage>
        <taxon>Bacteria</taxon>
        <taxon>Pseudomonadati</taxon>
        <taxon>Pseudomonadota</taxon>
        <taxon>Gammaproteobacteria</taxon>
        <taxon>sulfur-oxidizing symbionts</taxon>
    </lineage>
</organism>
<dbReference type="SUPFAM" id="SSF55874">
    <property type="entry name" value="ATPase domain of HSP90 chaperone/DNA topoisomerase II/histidine kinase"/>
    <property type="match status" value="1"/>
</dbReference>
<sequence length="862" mass="98751">MKNIGRRFLLLFILTVAVFVLILGYFYLSEVNKKKSVLEANEILQVKLGKQFFEKELETTVSDLRILSQHNAYDVIGTPHNSDIWENLAQEFIVFAHNKPYYDQIRFLDETGREVIRVNSASGSPYIVAQDQLQDKSQRYYFTDTLRLKQGEIFISPFDLNIEHGKVEVPFKPIIRFATPVLYGPEKKRGVILLNYLGLNLLQALKEPVAGNKDNTMLLNADGYWLHTHLKELEWGFMLENDHTIHEHFPEAWKQITNADEGHFYNSNGLFTFVTVYPFLHDAWKSNDETAIALEMKSGENKNKKHYWKIVTHVSSHDLNAAANAIAKEILLVSAPLFVLLMIGVWWLARAQIRHQEAEKGLIRFKTTLDRTMDCVFMFEPESLKFFYVNQGAVVQVGYNHEELMQMTPVDIKPKYDETEFRKIISPLIKGPNRSIRFNTVHQHKDGQIIPVNIFLQYIQPVNESPRFVAFVHDISEQITLEENLRRTEKMDAMGKLTGGIAHDYNNMLGVIMGYSGLLESELNKQPKLAKYAHEIHHAGKRGAILTKKLLSFSRKNEKNSEAVNIDLNSLLKSQQHMLEKTLTVRIKLVFDLQKDLWPIYLEDSETEDAILNISINAMHAIEGNGKLTMHTCNQTINQMDAQALGLTAGDYVLFNITDTGHGMDKETREKIFEPFFSTKGEQGTGLGLSQVYGFVRRSGGTIKVYSERNKGTRFALYFPRYHETKDKKKLIEENNVEDINGTETILLVDDEPALLNLGSETLTVHGFNVISAENAKNALDVLEHETIDLLITDIIMPEMDGYQLAAIVNEKYPEIKIQLASGFADNRNMTMVDENLQQNILYKPFSSIDLLQRIRKLLDEK</sequence>
<evidence type="ECO:0000313" key="18">
    <source>
        <dbReference type="Proteomes" id="UP000254266"/>
    </source>
</evidence>
<keyword evidence="4" id="KW-1003">Cell membrane</keyword>
<evidence type="ECO:0000259" key="15">
    <source>
        <dbReference type="PROSITE" id="PS50109"/>
    </source>
</evidence>
<dbReference type="NCBIfam" id="TIGR00229">
    <property type="entry name" value="sensory_box"/>
    <property type="match status" value="1"/>
</dbReference>
<dbReference type="GO" id="GO:0005524">
    <property type="term" value="F:ATP binding"/>
    <property type="evidence" value="ECO:0007669"/>
    <property type="project" value="UniProtKB-KW"/>
</dbReference>
<evidence type="ECO:0000256" key="13">
    <source>
        <dbReference type="PROSITE-ProRule" id="PRU00169"/>
    </source>
</evidence>
<evidence type="ECO:0000256" key="10">
    <source>
        <dbReference type="ARBA" id="ARBA00022840"/>
    </source>
</evidence>
<protein>
    <recommendedName>
        <fullName evidence="3">histidine kinase</fullName>
        <ecNumber evidence="3">2.7.13.3</ecNumber>
    </recommendedName>
</protein>
<reference evidence="17 18" key="1">
    <citation type="journal article" date="2018" name="ISME J.">
        <title>Endosymbiont genomes yield clues of tubeworm success.</title>
        <authorList>
            <person name="Li Y."/>
            <person name="Liles M.R."/>
            <person name="Halanych K.M."/>
        </authorList>
    </citation>
    <scope>NUCLEOTIDE SEQUENCE [LARGE SCALE GENOMIC DNA]</scope>
    <source>
        <strain evidence="17">A1464</strain>
    </source>
</reference>
<evidence type="ECO:0000256" key="14">
    <source>
        <dbReference type="SAM" id="Phobius"/>
    </source>
</evidence>
<evidence type="ECO:0000256" key="5">
    <source>
        <dbReference type="ARBA" id="ARBA00022553"/>
    </source>
</evidence>
<evidence type="ECO:0000313" key="17">
    <source>
        <dbReference type="EMBL" id="RDH84656.1"/>
    </source>
</evidence>
<keyword evidence="18" id="KW-1185">Reference proteome</keyword>